<dbReference type="Proteomes" id="UP000053660">
    <property type="component" value="Unassembled WGS sequence"/>
</dbReference>
<sequence length="52" mass="6010">MSCEKYSLRTSRKMLLKAWRRSTNTWKVPAIMLFSATISKSFSQPKPMNSAL</sequence>
<organism evidence="1 2">
    <name type="scientific">Oesophagostomum dentatum</name>
    <name type="common">Nodular worm</name>
    <dbReference type="NCBI Taxonomy" id="61180"/>
    <lineage>
        <taxon>Eukaryota</taxon>
        <taxon>Metazoa</taxon>
        <taxon>Ecdysozoa</taxon>
        <taxon>Nematoda</taxon>
        <taxon>Chromadorea</taxon>
        <taxon>Rhabditida</taxon>
        <taxon>Rhabditina</taxon>
        <taxon>Rhabditomorpha</taxon>
        <taxon>Strongyloidea</taxon>
        <taxon>Strongylidae</taxon>
        <taxon>Oesophagostomum</taxon>
    </lineage>
</organism>
<dbReference type="EMBL" id="KN608389">
    <property type="protein sequence ID" value="KHJ78875.1"/>
    <property type="molecule type" value="Genomic_DNA"/>
</dbReference>
<evidence type="ECO:0000313" key="2">
    <source>
        <dbReference type="Proteomes" id="UP000053660"/>
    </source>
</evidence>
<name>A0A0B1S6M0_OESDE</name>
<keyword evidence="2" id="KW-1185">Reference proteome</keyword>
<protein>
    <submittedName>
        <fullName evidence="1">Uncharacterized protein</fullName>
    </submittedName>
</protein>
<reference evidence="1 2" key="1">
    <citation type="submission" date="2014-03" db="EMBL/GenBank/DDBJ databases">
        <title>Draft genome of the hookworm Oesophagostomum dentatum.</title>
        <authorList>
            <person name="Mitreva M."/>
        </authorList>
    </citation>
    <scope>NUCLEOTIDE SEQUENCE [LARGE SCALE GENOMIC DNA]</scope>
    <source>
        <strain evidence="1 2">OD-Hann</strain>
    </source>
</reference>
<evidence type="ECO:0000313" key="1">
    <source>
        <dbReference type="EMBL" id="KHJ78875.1"/>
    </source>
</evidence>
<accession>A0A0B1S6M0</accession>
<gene>
    <name evidence="1" type="ORF">OESDEN_21497</name>
</gene>
<proteinExistence type="predicted"/>
<dbReference type="AlphaFoldDB" id="A0A0B1S6M0"/>